<evidence type="ECO:0000313" key="2">
    <source>
        <dbReference type="Proteomes" id="UP000323653"/>
    </source>
</evidence>
<reference evidence="1 2" key="1">
    <citation type="submission" date="2019-08" db="EMBL/GenBank/DDBJ databases">
        <title>Pedobacter sp. nov., isolated from Han river, South Korea.</title>
        <authorList>
            <person name="Lee D.-H."/>
            <person name="Kim Y.-S."/>
            <person name="Hwang E.-M."/>
            <person name="Le Tran T.C."/>
            <person name="Cha C.-J."/>
        </authorList>
    </citation>
    <scope>NUCLEOTIDE SEQUENCE [LARGE SCALE GENOMIC DNA]</scope>
    <source>
        <strain evidence="1 2">CJ43</strain>
    </source>
</reference>
<dbReference type="Proteomes" id="UP000323653">
    <property type="component" value="Chromosome"/>
</dbReference>
<gene>
    <name evidence="1" type="ORF">FYC62_04010</name>
</gene>
<name>A0A5C0VE18_9SPHI</name>
<dbReference type="EMBL" id="CP043329">
    <property type="protein sequence ID" value="QEK50928.1"/>
    <property type="molecule type" value="Genomic_DNA"/>
</dbReference>
<evidence type="ECO:0000313" key="1">
    <source>
        <dbReference type="EMBL" id="QEK50928.1"/>
    </source>
</evidence>
<dbReference type="AlphaFoldDB" id="A0A5C0VE18"/>
<protein>
    <submittedName>
        <fullName evidence="1">Uncharacterized protein</fullName>
    </submittedName>
</protein>
<sequence length="64" mass="7483">MLTYNELIDLRSKLANDEIPLELAKELYWKDFKGGNVRGTQKIGRKDELKFLKKNAKYAIVQIL</sequence>
<keyword evidence="2" id="KW-1185">Reference proteome</keyword>
<organism evidence="1 2">
    <name type="scientific">Pedobacter aquae</name>
    <dbReference type="NCBI Taxonomy" id="2605747"/>
    <lineage>
        <taxon>Bacteria</taxon>
        <taxon>Pseudomonadati</taxon>
        <taxon>Bacteroidota</taxon>
        <taxon>Sphingobacteriia</taxon>
        <taxon>Sphingobacteriales</taxon>
        <taxon>Sphingobacteriaceae</taxon>
        <taxon>Pedobacter</taxon>
    </lineage>
</organism>
<dbReference type="KEGG" id="pej:FYC62_04010"/>
<accession>A0A5C0VE18</accession>
<dbReference type="RefSeq" id="WP_149074012.1">
    <property type="nucleotide sequence ID" value="NZ_CP043329.1"/>
</dbReference>
<proteinExistence type="predicted"/>